<dbReference type="RefSeq" id="WP_136887694.1">
    <property type="nucleotide sequence ID" value="NZ_SUNI01000041.1"/>
</dbReference>
<evidence type="ECO:0000313" key="1">
    <source>
        <dbReference type="EMBL" id="TJZ89277.1"/>
    </source>
</evidence>
<reference evidence="1 2" key="1">
    <citation type="submission" date="2019-04" db="EMBL/GenBank/DDBJ databases">
        <authorList>
            <person name="Li J."/>
        </authorList>
    </citation>
    <scope>NUCLEOTIDE SEQUENCE [LARGE SCALE GENOMIC DNA]</scope>
    <source>
        <strain evidence="1 2">KCTC 42687</strain>
    </source>
</reference>
<evidence type="ECO:0000313" key="2">
    <source>
        <dbReference type="Proteomes" id="UP000309747"/>
    </source>
</evidence>
<proteinExistence type="predicted"/>
<dbReference type="AlphaFoldDB" id="A0A4U0R3I1"/>
<dbReference type="NCBIfam" id="TIGR02292">
    <property type="entry name" value="ygfB_yecA"/>
    <property type="match status" value="1"/>
</dbReference>
<dbReference type="EMBL" id="SUNI01000041">
    <property type="protein sequence ID" value="TJZ89277.1"/>
    <property type="molecule type" value="Genomic_DNA"/>
</dbReference>
<name>A0A4U0R3I1_9RHOB</name>
<dbReference type="InterPro" id="IPR036255">
    <property type="entry name" value="YgfB-like_sf"/>
</dbReference>
<comment type="caution">
    <text evidence="1">The sequence shown here is derived from an EMBL/GenBank/DDBJ whole genome shotgun (WGS) entry which is preliminary data.</text>
</comment>
<dbReference type="Pfam" id="PF03695">
    <property type="entry name" value="UPF0149"/>
    <property type="match status" value="1"/>
</dbReference>
<dbReference type="Proteomes" id="UP000309747">
    <property type="component" value="Unassembled WGS sequence"/>
</dbReference>
<gene>
    <name evidence="1" type="ORF">FA743_19245</name>
</gene>
<dbReference type="InterPro" id="IPR004027">
    <property type="entry name" value="SEC_C_motif"/>
</dbReference>
<dbReference type="Pfam" id="PF02810">
    <property type="entry name" value="SEC-C"/>
    <property type="match status" value="1"/>
</dbReference>
<dbReference type="InterPro" id="IPR011978">
    <property type="entry name" value="YgfB-like"/>
</dbReference>
<dbReference type="Gene3D" id="3.10.450.50">
    <property type="match status" value="1"/>
</dbReference>
<organism evidence="1 2">
    <name type="scientific">Paracoccus gahaiensis</name>
    <dbReference type="NCBI Taxonomy" id="1706839"/>
    <lineage>
        <taxon>Bacteria</taxon>
        <taxon>Pseudomonadati</taxon>
        <taxon>Pseudomonadota</taxon>
        <taxon>Alphaproteobacteria</taxon>
        <taxon>Rhodobacterales</taxon>
        <taxon>Paracoccaceae</taxon>
        <taxon>Paracoccus</taxon>
    </lineage>
</organism>
<accession>A0A4U0R3I1</accession>
<dbReference type="SUPFAM" id="SSF103642">
    <property type="entry name" value="Sec-C motif"/>
    <property type="match status" value="1"/>
</dbReference>
<keyword evidence="2" id="KW-1185">Reference proteome</keyword>
<dbReference type="OrthoDB" id="1551443at2"/>
<dbReference type="SUPFAM" id="SSF101327">
    <property type="entry name" value="YgfB-like"/>
    <property type="match status" value="1"/>
</dbReference>
<sequence length="235" mass="25668">MSGWHKQAELKRLDDALLKAAETNDDIMFLSELDGFFAGLLVCPDMIPPSRWLKEVWGGTGEPTFDSLADMQALLDLMMGHYNRVARMLTVPASYGPVMDEDRHSGQVIVADWVEGFVRAVRLQPSSWRRLSESDDQEAIAAFSFMLEIPLAGTGKGDLDDVMAAKLIEDASEIIPGLVLEMNRFTKSLPFEAPGGALPFPANLPGGPVRSQTAGRNDPCFCGSGRKYKKCCGAN</sequence>
<dbReference type="Gene3D" id="1.20.120.740">
    <property type="entry name" value="YgfB uncharacterised protein family UPF0149, PF03695"/>
    <property type="match status" value="1"/>
</dbReference>
<protein>
    <submittedName>
        <fullName evidence="1">UPF0149 family protein</fullName>
    </submittedName>
</protein>